<evidence type="ECO:0000256" key="13">
    <source>
        <dbReference type="SAM" id="MobiDB-lite"/>
    </source>
</evidence>
<keyword evidence="9 12" id="KW-0811">Translocation</keyword>
<evidence type="ECO:0000256" key="2">
    <source>
        <dbReference type="ARBA" id="ARBA00006837"/>
    </source>
</evidence>
<comment type="similarity">
    <text evidence="2 12">Belongs to the PAM17 family.</text>
</comment>
<reference evidence="14 15" key="1">
    <citation type="submission" date="2018-11" db="EMBL/GenBank/DDBJ databases">
        <title>Genome assembly of Steccherinum ochraceum LE-BIN_3174, the white-rot fungus of the Steccherinaceae family (The Residual Polyporoid clade, Polyporales, Basidiomycota).</title>
        <authorList>
            <person name="Fedorova T.V."/>
            <person name="Glazunova O.A."/>
            <person name="Landesman E.O."/>
            <person name="Moiseenko K.V."/>
            <person name="Psurtseva N.V."/>
            <person name="Savinova O.S."/>
            <person name="Shakhova N.V."/>
            <person name="Tyazhelova T.V."/>
            <person name="Vasina D.V."/>
        </authorList>
    </citation>
    <scope>NUCLEOTIDE SEQUENCE [LARGE SCALE GENOMIC DNA]</scope>
    <source>
        <strain evidence="14 15">LE-BIN_3174</strain>
    </source>
</reference>
<keyword evidence="5 12" id="KW-0999">Mitochondrion inner membrane</keyword>
<organism evidence="14 15">
    <name type="scientific">Steccherinum ochraceum</name>
    <dbReference type="NCBI Taxonomy" id="92696"/>
    <lineage>
        <taxon>Eukaryota</taxon>
        <taxon>Fungi</taxon>
        <taxon>Dikarya</taxon>
        <taxon>Basidiomycota</taxon>
        <taxon>Agaricomycotina</taxon>
        <taxon>Agaricomycetes</taxon>
        <taxon>Polyporales</taxon>
        <taxon>Steccherinaceae</taxon>
        <taxon>Steccherinum</taxon>
    </lineage>
</organism>
<protein>
    <recommendedName>
        <fullName evidence="12">Presequence translocated-associated motor subunit PAM17</fullName>
    </recommendedName>
</protein>
<keyword evidence="6 12" id="KW-0653">Protein transport</keyword>
<dbReference type="Proteomes" id="UP000292702">
    <property type="component" value="Unassembled WGS sequence"/>
</dbReference>
<dbReference type="PANTHER" id="PTHR28021:SF1">
    <property type="entry name" value="PRESEQUENCE TRANSLOCATED-ASSOCIATED MOTOR SUBUNIT PAM17, MITOCHONDRIAL"/>
    <property type="match status" value="1"/>
</dbReference>
<dbReference type="AlphaFoldDB" id="A0A4R0RDF5"/>
<evidence type="ECO:0000256" key="8">
    <source>
        <dbReference type="ARBA" id="ARBA00022989"/>
    </source>
</evidence>
<keyword evidence="3 12" id="KW-0813">Transport</keyword>
<feature type="region of interest" description="Disordered" evidence="13">
    <location>
        <begin position="41"/>
        <end position="69"/>
    </location>
</feature>
<dbReference type="Pfam" id="PF08566">
    <property type="entry name" value="Pam17"/>
    <property type="match status" value="1"/>
</dbReference>
<keyword evidence="11 12" id="KW-0472">Membrane</keyword>
<evidence type="ECO:0000256" key="5">
    <source>
        <dbReference type="ARBA" id="ARBA00022792"/>
    </source>
</evidence>
<comment type="subcellular location">
    <subcellularLocation>
        <location evidence="1 12">Mitochondrion inner membrane</location>
        <topology evidence="1 12">Multi-pass membrane protein</topology>
    </subcellularLocation>
</comment>
<feature type="transmembrane region" description="Helical" evidence="12">
    <location>
        <begin position="92"/>
        <end position="111"/>
    </location>
</feature>
<gene>
    <name evidence="14" type="primary">PAM17</name>
    <name evidence="14" type="ORF">EIP91_005305</name>
</gene>
<evidence type="ECO:0000256" key="12">
    <source>
        <dbReference type="RuleBase" id="RU367146"/>
    </source>
</evidence>
<dbReference type="GO" id="GO:0030150">
    <property type="term" value="P:protein import into mitochondrial matrix"/>
    <property type="evidence" value="ECO:0007669"/>
    <property type="project" value="UniProtKB-UniRule"/>
</dbReference>
<dbReference type="EMBL" id="RWJN01000291">
    <property type="protein sequence ID" value="TCD63535.1"/>
    <property type="molecule type" value="Genomic_DNA"/>
</dbReference>
<dbReference type="PANTHER" id="PTHR28021">
    <property type="entry name" value="PRESEQUENCE TRANSLOCATED-ASSOCIATED MOTOR SUBUNIT PAM17, MITOCHONDRIAL"/>
    <property type="match status" value="1"/>
</dbReference>
<evidence type="ECO:0000256" key="9">
    <source>
        <dbReference type="ARBA" id="ARBA00023010"/>
    </source>
</evidence>
<keyword evidence="4 12" id="KW-0812">Transmembrane</keyword>
<dbReference type="STRING" id="92696.A0A4R0RDF5"/>
<keyword evidence="15" id="KW-1185">Reference proteome</keyword>
<evidence type="ECO:0000313" key="14">
    <source>
        <dbReference type="EMBL" id="TCD63535.1"/>
    </source>
</evidence>
<accession>A0A4R0RDF5</accession>
<comment type="function">
    <text evidence="12">Component of the PAM complex, a complex required for the translocation of transit peptide-containing proteins from the inner membrane into the mitochondrial matrix in an ATP-dependent manner.</text>
</comment>
<comment type="caution">
    <text evidence="14">The sequence shown here is derived from an EMBL/GenBank/DDBJ whole genome shotgun (WGS) entry which is preliminary data.</text>
</comment>
<keyword evidence="8 12" id="KW-1133">Transmembrane helix</keyword>
<evidence type="ECO:0000256" key="10">
    <source>
        <dbReference type="ARBA" id="ARBA00023128"/>
    </source>
</evidence>
<evidence type="ECO:0000313" key="15">
    <source>
        <dbReference type="Proteomes" id="UP000292702"/>
    </source>
</evidence>
<keyword evidence="7" id="KW-0809">Transit peptide</keyword>
<dbReference type="GO" id="GO:0001405">
    <property type="term" value="C:PAM complex, Tim23 associated import motor"/>
    <property type="evidence" value="ECO:0007669"/>
    <property type="project" value="UniProtKB-UniRule"/>
</dbReference>
<evidence type="ECO:0000256" key="3">
    <source>
        <dbReference type="ARBA" id="ARBA00022448"/>
    </source>
</evidence>
<dbReference type="InterPro" id="IPR013875">
    <property type="entry name" value="Pam17"/>
</dbReference>
<keyword evidence="10 12" id="KW-0496">Mitochondrion</keyword>
<proteinExistence type="inferred from homology"/>
<evidence type="ECO:0000256" key="4">
    <source>
        <dbReference type="ARBA" id="ARBA00022692"/>
    </source>
</evidence>
<comment type="subunit">
    <text evidence="12">Component of the PAM complex.</text>
</comment>
<evidence type="ECO:0000256" key="11">
    <source>
        <dbReference type="ARBA" id="ARBA00023136"/>
    </source>
</evidence>
<feature type="transmembrane region" description="Helical" evidence="12">
    <location>
        <begin position="126"/>
        <end position="148"/>
    </location>
</feature>
<evidence type="ECO:0000256" key="1">
    <source>
        <dbReference type="ARBA" id="ARBA00004448"/>
    </source>
</evidence>
<sequence length="223" mass="25231">MSNAFFTPRIQSLSRAGQSSLRFRTNLAPTRSRQHVLAVRQKSSSAKQAADAVKQTEKALKKGPAPSQAEQESLPWAQYLTIRKNKRRWETAVTIPMTVLGFAGGIAYFGTQEMDPTKPIFNVDPMVVYAVATLGCAGFGYLMGPIVGSQCWRVMHRRTMKLIEARDRQFHEHIVKNRVDPTAQSATNPVPDFYGEKIGSLHSYRQWLRDQSKYKRKAFLPED</sequence>
<evidence type="ECO:0000256" key="7">
    <source>
        <dbReference type="ARBA" id="ARBA00022946"/>
    </source>
</evidence>
<feature type="compositionally biased region" description="Low complexity" evidence="13">
    <location>
        <begin position="41"/>
        <end position="53"/>
    </location>
</feature>
<evidence type="ECO:0000256" key="6">
    <source>
        <dbReference type="ARBA" id="ARBA00022927"/>
    </source>
</evidence>
<name>A0A4R0RDF5_9APHY</name>
<dbReference type="OrthoDB" id="5970083at2759"/>